<protein>
    <submittedName>
        <fullName evidence="1">Uncharacterized protein</fullName>
    </submittedName>
</protein>
<accession>A0A8S0WKP9</accession>
<gene>
    <name evidence="1" type="ORF">AAE3_LOCUS2458</name>
</gene>
<dbReference type="InterPro" id="IPR036514">
    <property type="entry name" value="SGNH_hydro_sf"/>
</dbReference>
<evidence type="ECO:0000313" key="2">
    <source>
        <dbReference type="Proteomes" id="UP000467700"/>
    </source>
</evidence>
<organism evidence="1 2">
    <name type="scientific">Cyclocybe aegerita</name>
    <name type="common">Black poplar mushroom</name>
    <name type="synonym">Agrocybe aegerita</name>
    <dbReference type="NCBI Taxonomy" id="1973307"/>
    <lineage>
        <taxon>Eukaryota</taxon>
        <taxon>Fungi</taxon>
        <taxon>Dikarya</taxon>
        <taxon>Basidiomycota</taxon>
        <taxon>Agaricomycotina</taxon>
        <taxon>Agaricomycetes</taxon>
        <taxon>Agaricomycetidae</taxon>
        <taxon>Agaricales</taxon>
        <taxon>Agaricineae</taxon>
        <taxon>Bolbitiaceae</taxon>
        <taxon>Cyclocybe</taxon>
    </lineage>
</organism>
<reference evidence="1 2" key="1">
    <citation type="submission" date="2020-01" db="EMBL/GenBank/DDBJ databases">
        <authorList>
            <person name="Gupta K D."/>
        </authorList>
    </citation>
    <scope>NUCLEOTIDE SEQUENCE [LARGE SCALE GENOMIC DNA]</scope>
</reference>
<keyword evidence="2" id="KW-1185">Reference proteome</keyword>
<sequence>MPGLFIDVPPIDRSPSAIALECEDTTVQARVETWNISLHTGVTVFMRETPQANLMLFSAHTALADILDRPEEYDFTDFTEDDTTDEGGAIWADELHVTNAVHEVMADRMLDM</sequence>
<proteinExistence type="predicted"/>
<dbReference type="Gene3D" id="3.40.50.1110">
    <property type="entry name" value="SGNH hydrolase"/>
    <property type="match status" value="1"/>
</dbReference>
<evidence type="ECO:0000313" key="1">
    <source>
        <dbReference type="EMBL" id="CAA7259752.1"/>
    </source>
</evidence>
<name>A0A8S0WKP9_CYCAE</name>
<dbReference type="OrthoDB" id="1600564at2759"/>
<comment type="caution">
    <text evidence="1">The sequence shown here is derived from an EMBL/GenBank/DDBJ whole genome shotgun (WGS) entry which is preliminary data.</text>
</comment>
<dbReference type="AlphaFoldDB" id="A0A8S0WKP9"/>
<dbReference type="Proteomes" id="UP000467700">
    <property type="component" value="Unassembled WGS sequence"/>
</dbReference>
<dbReference type="EMBL" id="CACVBS010000028">
    <property type="protein sequence ID" value="CAA7259752.1"/>
    <property type="molecule type" value="Genomic_DNA"/>
</dbReference>